<dbReference type="PANTHER" id="PTHR31099:SF28">
    <property type="entry name" value="F5J5.12"/>
    <property type="match status" value="1"/>
</dbReference>
<feature type="domain" description="Transposase (putative) gypsy type" evidence="2">
    <location>
        <begin position="190"/>
        <end position="248"/>
    </location>
</feature>
<name>A0ABQ5AGC3_9ASTR</name>
<evidence type="ECO:0000256" key="1">
    <source>
        <dbReference type="SAM" id="MobiDB-lite"/>
    </source>
</evidence>
<dbReference type="PANTHER" id="PTHR31099">
    <property type="entry name" value="OS06G0165300 PROTEIN"/>
    <property type="match status" value="1"/>
</dbReference>
<dbReference type="InterPro" id="IPR007321">
    <property type="entry name" value="Transposase_28"/>
</dbReference>
<comment type="caution">
    <text evidence="3">The sequence shown here is derived from an EMBL/GenBank/DDBJ whole genome shotgun (WGS) entry which is preliminary data.</text>
</comment>
<accession>A0ABQ5AGC3</accession>
<dbReference type="Pfam" id="PF04195">
    <property type="entry name" value="Transposase_28"/>
    <property type="match status" value="1"/>
</dbReference>
<feature type="region of interest" description="Disordered" evidence="1">
    <location>
        <begin position="569"/>
        <end position="614"/>
    </location>
</feature>
<evidence type="ECO:0000313" key="3">
    <source>
        <dbReference type="EMBL" id="GJT01373.1"/>
    </source>
</evidence>
<keyword evidence="4" id="KW-1185">Reference proteome</keyword>
<feature type="region of interest" description="Disordered" evidence="1">
    <location>
        <begin position="1"/>
        <end position="21"/>
    </location>
</feature>
<feature type="compositionally biased region" description="Polar residues" evidence="1">
    <location>
        <begin position="576"/>
        <end position="599"/>
    </location>
</feature>
<dbReference type="EMBL" id="BQNB010012265">
    <property type="protein sequence ID" value="GJT01373.1"/>
    <property type="molecule type" value="Genomic_DNA"/>
</dbReference>
<evidence type="ECO:0000313" key="4">
    <source>
        <dbReference type="Proteomes" id="UP001151760"/>
    </source>
</evidence>
<dbReference type="Proteomes" id="UP001151760">
    <property type="component" value="Unassembled WGS sequence"/>
</dbReference>
<gene>
    <name evidence="3" type="ORF">Tco_0822542</name>
</gene>
<reference evidence="3" key="1">
    <citation type="journal article" date="2022" name="Int. J. Mol. Sci.">
        <title>Draft Genome of Tanacetum Coccineum: Genomic Comparison of Closely Related Tanacetum-Family Plants.</title>
        <authorList>
            <person name="Yamashiro T."/>
            <person name="Shiraishi A."/>
            <person name="Nakayama K."/>
            <person name="Satake H."/>
        </authorList>
    </citation>
    <scope>NUCLEOTIDE SEQUENCE</scope>
</reference>
<proteinExistence type="predicted"/>
<protein>
    <recommendedName>
        <fullName evidence="2">Transposase (putative) gypsy type domain-containing protein</fullName>
    </recommendedName>
</protein>
<reference evidence="3" key="2">
    <citation type="submission" date="2022-01" db="EMBL/GenBank/DDBJ databases">
        <authorList>
            <person name="Yamashiro T."/>
            <person name="Shiraishi A."/>
            <person name="Satake H."/>
            <person name="Nakayama K."/>
        </authorList>
    </citation>
    <scope>NUCLEOTIDE SEQUENCE</scope>
</reference>
<organism evidence="3 4">
    <name type="scientific">Tanacetum coccineum</name>
    <dbReference type="NCBI Taxonomy" id="301880"/>
    <lineage>
        <taxon>Eukaryota</taxon>
        <taxon>Viridiplantae</taxon>
        <taxon>Streptophyta</taxon>
        <taxon>Embryophyta</taxon>
        <taxon>Tracheophyta</taxon>
        <taxon>Spermatophyta</taxon>
        <taxon>Magnoliopsida</taxon>
        <taxon>eudicotyledons</taxon>
        <taxon>Gunneridae</taxon>
        <taxon>Pentapetalae</taxon>
        <taxon>asterids</taxon>
        <taxon>campanulids</taxon>
        <taxon>Asterales</taxon>
        <taxon>Asteraceae</taxon>
        <taxon>Asteroideae</taxon>
        <taxon>Anthemideae</taxon>
        <taxon>Anthemidinae</taxon>
        <taxon>Tanacetum</taxon>
    </lineage>
</organism>
<sequence>MSNRRQELASPEQTASGKDFSNPLMADSLLKTIWFSTHHASHSSSSKSRLKNSYVFGYILQVTKKLKLKKHEVCTASTSVSTGSRVSTVSISLDLSRLATTLNRLERSIQIRINRLQLGEDPIRASKGRPSNRRGCKKDTIVVQRCGLSAKDLNEFLSFYPIPLEYDVILPKSTETIFDAPPGYVGLYTHSFSLANLRLPLTDFFCEVLQYFKVHISRLNPFCCAKLTTFIIMCKAYGCETSVDLFQGFGTGSPFASMNIEIPKDVEEPEGQPAEVTTDLGESLKADVFVVHPGSVAARIKEWKCKMREGSSRPLMKRKLASMSSSSHVVHAKKSAFKDDDPILSISDDDEGKFPVHLVLSKVIDLLIHPLSSSYLELLDLHDRCYARQAMVDNAVNKRAHEFLLVIKKMRGEADVIKARERSREEECEELRVKCEAAMAEFDQNPVVPVLWEKISLLIADIKEHKEAEKARLEAVKASLRREVEEPKQDRRDVVSNVIPYAALEFVHSDELGRLVGTLVSSAITYGRCRAYGHVAAIKKPFDLSKAKDEFVAEVASLIEVLLSKKPPALQKPAPSRTQIPMPSSQKATMSFAPSSNPMSLPADLVKPSPPPFE</sequence>
<evidence type="ECO:0000259" key="2">
    <source>
        <dbReference type="Pfam" id="PF04195"/>
    </source>
</evidence>